<dbReference type="InterPro" id="IPR019448">
    <property type="entry name" value="NT-C2"/>
</dbReference>
<dbReference type="EMBL" id="GL945432">
    <property type="protein sequence ID" value="EGO26859.1"/>
    <property type="molecule type" value="Genomic_DNA"/>
</dbReference>
<accession>F8NS26</accession>
<feature type="domain" description="C2 NT-type" evidence="2">
    <location>
        <begin position="135"/>
        <end position="440"/>
    </location>
</feature>
<sequence>MFLSASIDQLNTQMHTALSNGRSSTSSSSTHDTNSTSGSSRTGTSLDTHSTSSTSFTSNSSFASGTLKSHNRPSNLTITAIGSPPPNSNSPPSESSRPASPSLRKPGFSPPNTHHNGNGNANHAPAHPSGLRAQIAHLLPRHALFHVRLTIHQLSSVPFVSGEFGVRWKFKGVSTPGRGGILGKVRGKGKIKARKGTKDVDGDKQGEANGKGKDKDSDTDGGGRDTASIIDTSLSEAHSIANSTPSRDSHFTIPSVVVSANSPISPPLHNPRAVSSASTASTSSSSCRSVNMTSTGPNTHPYAQYLSAEWLPQSYLDSQRDTLPTPSLAATTPPSSYVGAKGQTSFVHLKDHNIIWERTLDVVLQMGIGRETNELADCEAKLVVVQRVIPGDPDAPQNPRLGAVYLNLAQYVDAGSVTRRYLLRQSKTNATLKLTIQLEQVGGESSFTAPPLPKGEILGGVAGLLENDVYRTRPRMLDLYDRCSSDSSLSSASSASGASKRKKRKKPFDVARLPHTRGPRGTESMIDALFNPHPSTLRKVTPFTYFTEPQSWRDGANTVHPSKQGDDGDDDHGEEDEENYGRPGEGDSWNDTTRESSYADSLEGPGESESDYASMYTAPASASASVLSLRSMRSMRFPGGHHHRVEKEASSASGVEDKPRSWWRKIGMLRPGTPTGGAAPPFST</sequence>
<dbReference type="Pfam" id="PF10358">
    <property type="entry name" value="NT-C2"/>
    <property type="match status" value="1"/>
</dbReference>
<feature type="region of interest" description="Disordered" evidence="1">
    <location>
        <begin position="181"/>
        <end position="227"/>
    </location>
</feature>
<feature type="region of interest" description="Disordered" evidence="1">
    <location>
        <begin position="17"/>
        <end position="128"/>
    </location>
</feature>
<dbReference type="AlphaFoldDB" id="F8NS26"/>
<feature type="compositionally biased region" description="Basic and acidic residues" evidence="1">
    <location>
        <begin position="196"/>
        <end position="223"/>
    </location>
</feature>
<evidence type="ECO:0000313" key="3">
    <source>
        <dbReference type="EMBL" id="EGO26859.1"/>
    </source>
</evidence>
<proteinExistence type="predicted"/>
<organism>
    <name type="scientific">Serpula lacrymans var. lacrymans (strain S7.9)</name>
    <name type="common">Dry rot fungus</name>
    <dbReference type="NCBI Taxonomy" id="578457"/>
    <lineage>
        <taxon>Eukaryota</taxon>
        <taxon>Fungi</taxon>
        <taxon>Dikarya</taxon>
        <taxon>Basidiomycota</taxon>
        <taxon>Agaricomycotina</taxon>
        <taxon>Agaricomycetes</taxon>
        <taxon>Agaricomycetidae</taxon>
        <taxon>Boletales</taxon>
        <taxon>Coniophorineae</taxon>
        <taxon>Serpulaceae</taxon>
        <taxon>Serpula</taxon>
    </lineage>
</organism>
<feature type="compositionally biased region" description="Basic and acidic residues" evidence="1">
    <location>
        <begin position="645"/>
        <end position="659"/>
    </location>
</feature>
<feature type="compositionally biased region" description="Basic residues" evidence="1">
    <location>
        <begin position="185"/>
        <end position="195"/>
    </location>
</feature>
<dbReference type="RefSeq" id="XP_007317032.1">
    <property type="nucleotide sequence ID" value="XM_007316970.1"/>
</dbReference>
<name>F8NS26_SERL9</name>
<protein>
    <recommendedName>
        <fullName evidence="2">C2 NT-type domain-containing protein</fullName>
    </recommendedName>
</protein>
<dbReference type="PROSITE" id="PS51840">
    <property type="entry name" value="C2_NT"/>
    <property type="match status" value="1"/>
</dbReference>
<feature type="region of interest" description="Disordered" evidence="1">
    <location>
        <begin position="548"/>
        <end position="615"/>
    </location>
</feature>
<dbReference type="PANTHER" id="PTHR21456:SF1">
    <property type="entry name" value="C2 NT-TYPE DOMAIN-CONTAINING PROTEIN"/>
    <property type="match status" value="1"/>
</dbReference>
<evidence type="ECO:0000256" key="1">
    <source>
        <dbReference type="SAM" id="MobiDB-lite"/>
    </source>
</evidence>
<reference evidence="3" key="1">
    <citation type="submission" date="2011-04" db="EMBL/GenBank/DDBJ databases">
        <title>Evolution of plant cell wall degrading machinery underlies the functional diversity of forest fungi.</title>
        <authorList>
            <consortium name="US DOE Joint Genome Institute (JGI-PGF)"/>
            <person name="Eastwood D.C."/>
            <person name="Floudas D."/>
            <person name="Binder M."/>
            <person name="Majcherczyk A."/>
            <person name="Schneider P."/>
            <person name="Aerts A."/>
            <person name="Asiegbu F.O."/>
            <person name="Baker S.E."/>
            <person name="Barry K."/>
            <person name="Bendiksby M."/>
            <person name="Blumentritt M."/>
            <person name="Coutinho P.M."/>
            <person name="Cullen D."/>
            <person name="Cullen D."/>
            <person name="Gathman A."/>
            <person name="Goodell B."/>
            <person name="Henrissat B."/>
            <person name="Ihrmark K."/>
            <person name="Kauserud H."/>
            <person name="Kohler A."/>
            <person name="LaButti K."/>
            <person name="Lapidus A."/>
            <person name="Lavin J.L."/>
            <person name="Lee Y.-H."/>
            <person name="Lindquist E."/>
            <person name="Lilly W."/>
            <person name="Lucas S."/>
            <person name="Morin E."/>
            <person name="Murat C."/>
            <person name="Oguiza J.A."/>
            <person name="Park J."/>
            <person name="Pisabarro A.G."/>
            <person name="Riley R."/>
            <person name="Rosling A."/>
            <person name="Salamov A."/>
            <person name="Schmidt O."/>
            <person name="Schmutz J."/>
            <person name="Skrede I."/>
            <person name="Stenlid J."/>
            <person name="Wiebenga A."/>
            <person name="Xie X."/>
            <person name="Kues U."/>
            <person name="Hibbett D.S."/>
            <person name="Hoffmeister D."/>
            <person name="Hogberg N."/>
            <person name="Martin F."/>
            <person name="Grigoriev I.V."/>
            <person name="Watkinson S.C."/>
        </authorList>
    </citation>
    <scope>NUCLEOTIDE SEQUENCE</scope>
    <source>
        <strain evidence="3">S7.9</strain>
    </source>
</reference>
<evidence type="ECO:0000259" key="2">
    <source>
        <dbReference type="PROSITE" id="PS51840"/>
    </source>
</evidence>
<dbReference type="GeneID" id="18813306"/>
<feature type="region of interest" description="Disordered" evidence="1">
    <location>
        <begin position="483"/>
        <end position="526"/>
    </location>
</feature>
<feature type="region of interest" description="Disordered" evidence="1">
    <location>
        <begin position="636"/>
        <end position="659"/>
    </location>
</feature>
<feature type="compositionally biased region" description="Low complexity" evidence="1">
    <location>
        <begin position="90"/>
        <end position="102"/>
    </location>
</feature>
<feature type="compositionally biased region" description="Low complexity" evidence="1">
    <location>
        <begin position="19"/>
        <end position="66"/>
    </location>
</feature>
<dbReference type="InterPro" id="IPR039931">
    <property type="entry name" value="EEIG1/2-like"/>
</dbReference>
<feature type="compositionally biased region" description="Low complexity" evidence="1">
    <location>
        <begin position="275"/>
        <end position="286"/>
    </location>
</feature>
<feature type="region of interest" description="Disordered" evidence="1">
    <location>
        <begin position="262"/>
        <end position="295"/>
    </location>
</feature>
<dbReference type="PANTHER" id="PTHR21456">
    <property type="entry name" value="FAMILY WITH SEQUENCE SIMILARITY 102"/>
    <property type="match status" value="1"/>
</dbReference>
<feature type="compositionally biased region" description="Polar residues" evidence="1">
    <location>
        <begin position="589"/>
        <end position="599"/>
    </location>
</feature>
<dbReference type="OrthoDB" id="3365224at2759"/>
<dbReference type="Proteomes" id="UP000008064">
    <property type="component" value="Unassembled WGS sequence"/>
</dbReference>
<dbReference type="KEGG" id="sla:SERLADRAFT_414721"/>
<feature type="compositionally biased region" description="Low complexity" evidence="1">
    <location>
        <begin position="485"/>
        <end position="498"/>
    </location>
</feature>
<feature type="compositionally biased region" description="Acidic residues" evidence="1">
    <location>
        <begin position="567"/>
        <end position="578"/>
    </location>
</feature>
<gene>
    <name evidence="3" type="ORF">SERLADRAFT_414721</name>
</gene>
<feature type="compositionally biased region" description="Low complexity" evidence="1">
    <location>
        <begin position="110"/>
        <end position="128"/>
    </location>
</feature>
<dbReference type="HOGENOM" id="CLU_019140_0_0_1"/>